<dbReference type="SUPFAM" id="SSF55174">
    <property type="entry name" value="Alpha-L RNA-binding motif"/>
    <property type="match status" value="1"/>
</dbReference>
<dbReference type="InterPro" id="IPR036986">
    <property type="entry name" value="S4_RNA-bd_sf"/>
</dbReference>
<dbReference type="RefSeq" id="WP_172246880.1">
    <property type="nucleotide sequence ID" value="NZ_BMDD01000006.1"/>
</dbReference>
<proteinExistence type="predicted"/>
<protein>
    <submittedName>
        <fullName evidence="2">RNA-binding protein</fullName>
    </submittedName>
</protein>
<dbReference type="EMBL" id="BMDD01000006">
    <property type="protein sequence ID" value="GGH85383.1"/>
    <property type="molecule type" value="Genomic_DNA"/>
</dbReference>
<keyword evidence="1" id="KW-0694">RNA-binding</keyword>
<dbReference type="PROSITE" id="PS50889">
    <property type="entry name" value="S4"/>
    <property type="match status" value="1"/>
</dbReference>
<reference evidence="3" key="1">
    <citation type="journal article" date="2019" name="Int. J. Syst. Evol. Microbiol.">
        <title>The Global Catalogue of Microorganisms (GCM) 10K type strain sequencing project: providing services to taxonomists for standard genome sequencing and annotation.</title>
        <authorList>
            <consortium name="The Broad Institute Genomics Platform"/>
            <consortium name="The Broad Institute Genome Sequencing Center for Infectious Disease"/>
            <person name="Wu L."/>
            <person name="Ma J."/>
        </authorList>
    </citation>
    <scope>NUCLEOTIDE SEQUENCE [LARGE SCALE GENOMIC DNA]</scope>
    <source>
        <strain evidence="3">CCM 8702</strain>
    </source>
</reference>
<name>A0ABQ2A7E3_9BACL</name>
<dbReference type="CDD" id="cd00165">
    <property type="entry name" value="S4"/>
    <property type="match status" value="1"/>
</dbReference>
<organism evidence="2 3">
    <name type="scientific">Saccharibacillus endophyticus</name>
    <dbReference type="NCBI Taxonomy" id="2060666"/>
    <lineage>
        <taxon>Bacteria</taxon>
        <taxon>Bacillati</taxon>
        <taxon>Bacillota</taxon>
        <taxon>Bacilli</taxon>
        <taxon>Bacillales</taxon>
        <taxon>Paenibacillaceae</taxon>
        <taxon>Saccharibacillus</taxon>
    </lineage>
</organism>
<keyword evidence="3" id="KW-1185">Reference proteome</keyword>
<dbReference type="NCBIfam" id="TIGR02988">
    <property type="entry name" value="YaaA_near_RecF"/>
    <property type="match status" value="1"/>
</dbReference>
<evidence type="ECO:0000313" key="2">
    <source>
        <dbReference type="EMBL" id="GGH85383.1"/>
    </source>
</evidence>
<evidence type="ECO:0000313" key="3">
    <source>
        <dbReference type="Proteomes" id="UP000605427"/>
    </source>
</evidence>
<comment type="caution">
    <text evidence="2">The sequence shown here is derived from an EMBL/GenBank/DDBJ whole genome shotgun (WGS) entry which is preliminary data.</text>
</comment>
<dbReference type="Proteomes" id="UP000605427">
    <property type="component" value="Unassembled WGS sequence"/>
</dbReference>
<gene>
    <name evidence="2" type="ORF">GCM10007362_42670</name>
</gene>
<dbReference type="Gene3D" id="3.10.290.10">
    <property type="entry name" value="RNA-binding S4 domain"/>
    <property type="match status" value="1"/>
</dbReference>
<accession>A0ABQ2A7E3</accession>
<evidence type="ECO:0000256" key="1">
    <source>
        <dbReference type="PROSITE-ProRule" id="PRU00182"/>
    </source>
</evidence>
<dbReference type="InterPro" id="IPR014330">
    <property type="entry name" value="RNA-bd_S4-rel_YaaA"/>
</dbReference>
<dbReference type="Pfam" id="PF13275">
    <property type="entry name" value="S4_2"/>
    <property type="match status" value="1"/>
</dbReference>
<sequence length="72" mass="7981">MNEVSIRTEYIKLDTFLKLADCISTGGSAKMLIAEGLIKVNGESEERRGRKLYPGDTVEVDGEGTYKVIKEN</sequence>